<proteinExistence type="predicted"/>
<organism evidence="1 2">
    <name type="scientific">Prauserella cavernicola</name>
    <dbReference type="NCBI Taxonomy" id="2800127"/>
    <lineage>
        <taxon>Bacteria</taxon>
        <taxon>Bacillati</taxon>
        <taxon>Actinomycetota</taxon>
        <taxon>Actinomycetes</taxon>
        <taxon>Pseudonocardiales</taxon>
        <taxon>Pseudonocardiaceae</taxon>
        <taxon>Prauserella</taxon>
    </lineage>
</organism>
<protein>
    <submittedName>
        <fullName evidence="1">Uncharacterized protein</fullName>
    </submittedName>
</protein>
<keyword evidence="2" id="KW-1185">Reference proteome</keyword>
<name>A0A934V482_9PSEU</name>
<dbReference type="RefSeq" id="WP_200318046.1">
    <property type="nucleotide sequence ID" value="NZ_JAENJH010000002.1"/>
</dbReference>
<dbReference type="AlphaFoldDB" id="A0A934V482"/>
<evidence type="ECO:0000313" key="1">
    <source>
        <dbReference type="EMBL" id="MBK1785142.1"/>
    </source>
</evidence>
<sequence length="189" mass="19518">MPTTPIYSLPYPALSDPPNVPADIAALATASEAGLAQIAAAIAAQLEGRHARYIAAGNMSLPNASYTKLAYAQPIETSSDIAVSGGGTDFTINRPGVWLVEAGVRALPASGGGQRFLRIAAASNNGTAYGNSAQITVGASHVTALSTTTVRRFPAGTTLAAWMYQDSGGPLSTSQQLEENHISFTWLRA</sequence>
<dbReference type="EMBL" id="JAENJH010000002">
    <property type="protein sequence ID" value="MBK1785142.1"/>
    <property type="molecule type" value="Genomic_DNA"/>
</dbReference>
<evidence type="ECO:0000313" key="2">
    <source>
        <dbReference type="Proteomes" id="UP000635245"/>
    </source>
</evidence>
<gene>
    <name evidence="1" type="ORF">JHE00_12475</name>
</gene>
<accession>A0A934V482</accession>
<dbReference type="Proteomes" id="UP000635245">
    <property type="component" value="Unassembled WGS sequence"/>
</dbReference>
<comment type="caution">
    <text evidence="1">The sequence shown here is derived from an EMBL/GenBank/DDBJ whole genome shotgun (WGS) entry which is preliminary data.</text>
</comment>
<reference evidence="1" key="1">
    <citation type="submission" date="2020-12" db="EMBL/GenBank/DDBJ databases">
        <title>Prauserella sp. ASG 168, a novel actinomycete isolated from cave rock.</title>
        <authorList>
            <person name="Suriyachadkun C."/>
        </authorList>
    </citation>
    <scope>NUCLEOTIDE SEQUENCE</scope>
    <source>
        <strain evidence="1">ASG 168</strain>
    </source>
</reference>